<keyword evidence="2" id="KW-0472">Membrane</keyword>
<protein>
    <submittedName>
        <fullName evidence="3">Uncharacterized protein</fullName>
    </submittedName>
</protein>
<name>A0A9D2B1F1_9GAMM</name>
<gene>
    <name evidence="3" type="ORF">H9850_05490</name>
</gene>
<evidence type="ECO:0000256" key="2">
    <source>
        <dbReference type="SAM" id="Phobius"/>
    </source>
</evidence>
<accession>A0A9D2B1F1</accession>
<feature type="transmembrane region" description="Helical" evidence="2">
    <location>
        <begin position="55"/>
        <end position="76"/>
    </location>
</feature>
<feature type="compositionally biased region" description="Polar residues" evidence="1">
    <location>
        <begin position="292"/>
        <end position="302"/>
    </location>
</feature>
<feature type="compositionally biased region" description="Low complexity" evidence="1">
    <location>
        <begin position="255"/>
        <end position="285"/>
    </location>
</feature>
<reference evidence="3" key="1">
    <citation type="journal article" date="2021" name="PeerJ">
        <title>Extensive microbial diversity within the chicken gut microbiome revealed by metagenomics and culture.</title>
        <authorList>
            <person name="Gilroy R."/>
            <person name="Ravi A."/>
            <person name="Getino M."/>
            <person name="Pursley I."/>
            <person name="Horton D.L."/>
            <person name="Alikhan N.F."/>
            <person name="Baker D."/>
            <person name="Gharbi K."/>
            <person name="Hall N."/>
            <person name="Watson M."/>
            <person name="Adriaenssens E.M."/>
            <person name="Foster-Nyarko E."/>
            <person name="Jarju S."/>
            <person name="Secka A."/>
            <person name="Antonio M."/>
            <person name="Oren A."/>
            <person name="Chaudhuri R.R."/>
            <person name="La Ragione R."/>
            <person name="Hildebrand F."/>
            <person name="Pallen M.J."/>
        </authorList>
    </citation>
    <scope>NUCLEOTIDE SEQUENCE</scope>
    <source>
        <strain evidence="3">USASDec5-558</strain>
    </source>
</reference>
<dbReference type="EMBL" id="DXEV01000104">
    <property type="protein sequence ID" value="HIX56906.1"/>
    <property type="molecule type" value="Genomic_DNA"/>
</dbReference>
<proteinExistence type="predicted"/>
<reference evidence="3" key="2">
    <citation type="submission" date="2021-04" db="EMBL/GenBank/DDBJ databases">
        <authorList>
            <person name="Gilroy R."/>
        </authorList>
    </citation>
    <scope>NUCLEOTIDE SEQUENCE</scope>
    <source>
        <strain evidence="3">USASDec5-558</strain>
    </source>
</reference>
<evidence type="ECO:0000313" key="4">
    <source>
        <dbReference type="Proteomes" id="UP000886829"/>
    </source>
</evidence>
<keyword evidence="2" id="KW-1133">Transmembrane helix</keyword>
<dbReference type="Proteomes" id="UP000886829">
    <property type="component" value="Unassembled WGS sequence"/>
</dbReference>
<organism evidence="3 4">
    <name type="scientific">Candidatus Anaerobiospirillum pullistercoris</name>
    <dbReference type="NCBI Taxonomy" id="2838452"/>
    <lineage>
        <taxon>Bacteria</taxon>
        <taxon>Pseudomonadati</taxon>
        <taxon>Pseudomonadota</taxon>
        <taxon>Gammaproteobacteria</taxon>
        <taxon>Aeromonadales</taxon>
        <taxon>Succinivibrionaceae</taxon>
        <taxon>Anaerobiospirillum</taxon>
    </lineage>
</organism>
<evidence type="ECO:0000313" key="3">
    <source>
        <dbReference type="EMBL" id="HIX56906.1"/>
    </source>
</evidence>
<sequence>MSWPWGQNRAELRFMDFKPIPPDGKVADLRQQNQVKTQEQIAEEKQQKHDRVRRNLRLIALGVAAYYFISAGYSWYQESQLEDGAQVTNGQFVAGMHNPLQDPQSFRDTFNSLLNQLDTSLPLANANDSTDGFVAVLSTAIEIRGYAKPNSKELEAVQIQTRYPDAFPPESLKSFQTFVLACERMADPNVSMDFADEVLRHIGLEPQLDANEDNKMFSPKTVHSNNFEYKSSFTSGPIDELTLVATPRYNLAHPSAAAAPSQSNEAASATATSDSSAPSDSAANEEVIVLSPDNTNSDVPQL</sequence>
<evidence type="ECO:0000256" key="1">
    <source>
        <dbReference type="SAM" id="MobiDB-lite"/>
    </source>
</evidence>
<keyword evidence="2" id="KW-0812">Transmembrane</keyword>
<dbReference type="AlphaFoldDB" id="A0A9D2B1F1"/>
<feature type="region of interest" description="Disordered" evidence="1">
    <location>
        <begin position="255"/>
        <end position="302"/>
    </location>
</feature>
<comment type="caution">
    <text evidence="3">The sequence shown here is derived from an EMBL/GenBank/DDBJ whole genome shotgun (WGS) entry which is preliminary data.</text>
</comment>